<evidence type="ECO:0000256" key="2">
    <source>
        <dbReference type="SAM" id="Phobius"/>
    </source>
</evidence>
<proteinExistence type="predicted"/>
<feature type="transmembrane region" description="Helical" evidence="2">
    <location>
        <begin position="117"/>
        <end position="136"/>
    </location>
</feature>
<feature type="transmembrane region" description="Helical" evidence="2">
    <location>
        <begin position="303"/>
        <end position="326"/>
    </location>
</feature>
<dbReference type="AlphaFoldDB" id="A0A1W4XD10"/>
<gene>
    <name evidence="4" type="primary">LOC108740488</name>
</gene>
<dbReference type="Proteomes" id="UP000192223">
    <property type="component" value="Unplaced"/>
</dbReference>
<evidence type="ECO:0000256" key="1">
    <source>
        <dbReference type="ARBA" id="ARBA00004141"/>
    </source>
</evidence>
<keyword evidence="2 4" id="KW-0812">Transmembrane</keyword>
<name>A0A1W4XD10_AGRPL</name>
<keyword evidence="3" id="KW-1185">Reference proteome</keyword>
<dbReference type="InParanoid" id="A0A1W4XD10"/>
<sequence>MACANMVAMSQRGDGDAIFSLDEKYEIVDISKLFLSKAGSVCVAVITVVYLTGELVIYESLFAWTAVALCCGESRNEQNLCGPLTRTTVQRLWIIAFNILFGPFAFFHLTKMVAIEVVTWAVRLLTFTTILVYTYYKNEQGGGEVEIPSVNLERLPLIFGAGIFSYMVHHCMPSIVDPIVEKHRLKLILLVEFVILTCYYLLISLSLLFADDDLNVIVTLHFLPAKNETVLAYRVMGYSVNVYPLLTVAATFPLVAISLRENLKNLFLRSGRKYSFFNRKVLFPLLIIIVSATIALASLDFPIIIIVATSYLGILVQYIIPIVLVYNARVYCSSNFETYYNPFKSPFRKRQWEMVVIVVASLAIVCITIKLCNKYLS</sequence>
<dbReference type="PANTHER" id="PTHR16189">
    <property type="entry name" value="TRANSMEMBRANE PROTEIN 104-RELATED"/>
    <property type="match status" value="1"/>
</dbReference>
<dbReference type="GeneID" id="108740488"/>
<dbReference type="GO" id="GO:0016020">
    <property type="term" value="C:membrane"/>
    <property type="evidence" value="ECO:0007669"/>
    <property type="project" value="UniProtKB-SubCell"/>
</dbReference>
<dbReference type="PANTHER" id="PTHR16189:SF0">
    <property type="entry name" value="TRANSMEMBRANE PROTEIN 104"/>
    <property type="match status" value="1"/>
</dbReference>
<dbReference type="KEGG" id="apln:108740488"/>
<organism evidence="3 4">
    <name type="scientific">Agrilus planipennis</name>
    <name type="common">Emerald ash borer</name>
    <name type="synonym">Agrilus marcopoli</name>
    <dbReference type="NCBI Taxonomy" id="224129"/>
    <lineage>
        <taxon>Eukaryota</taxon>
        <taxon>Metazoa</taxon>
        <taxon>Ecdysozoa</taxon>
        <taxon>Arthropoda</taxon>
        <taxon>Hexapoda</taxon>
        <taxon>Insecta</taxon>
        <taxon>Pterygota</taxon>
        <taxon>Neoptera</taxon>
        <taxon>Endopterygota</taxon>
        <taxon>Coleoptera</taxon>
        <taxon>Polyphaga</taxon>
        <taxon>Elateriformia</taxon>
        <taxon>Buprestoidea</taxon>
        <taxon>Buprestidae</taxon>
        <taxon>Agrilinae</taxon>
        <taxon>Agrilus</taxon>
    </lineage>
</organism>
<keyword evidence="2" id="KW-1133">Transmembrane helix</keyword>
<dbReference type="OrthoDB" id="294541at2759"/>
<feature type="transmembrane region" description="Helical" evidence="2">
    <location>
        <begin position="92"/>
        <end position="110"/>
    </location>
</feature>
<protein>
    <submittedName>
        <fullName evidence="4">Transmembrane protein 104 homolog</fullName>
    </submittedName>
</protein>
<evidence type="ECO:0000313" key="3">
    <source>
        <dbReference type="Proteomes" id="UP000192223"/>
    </source>
</evidence>
<keyword evidence="2" id="KW-0472">Membrane</keyword>
<dbReference type="RefSeq" id="XP_018330318.1">
    <property type="nucleotide sequence ID" value="XM_018474816.1"/>
</dbReference>
<feature type="transmembrane region" description="Helical" evidence="2">
    <location>
        <begin position="352"/>
        <end position="371"/>
    </location>
</feature>
<comment type="subcellular location">
    <subcellularLocation>
        <location evidence="1">Membrane</location>
        <topology evidence="1">Multi-pass membrane protein</topology>
    </subcellularLocation>
</comment>
<evidence type="ECO:0000313" key="4">
    <source>
        <dbReference type="RefSeq" id="XP_018330318.1"/>
    </source>
</evidence>
<feature type="transmembrane region" description="Helical" evidence="2">
    <location>
        <begin position="242"/>
        <end position="260"/>
    </location>
</feature>
<reference evidence="4" key="1">
    <citation type="submission" date="2025-08" db="UniProtKB">
        <authorList>
            <consortium name="RefSeq"/>
        </authorList>
    </citation>
    <scope>IDENTIFICATION</scope>
    <source>
        <tissue evidence="4">Entire body</tissue>
    </source>
</reference>
<accession>A0A1W4XD10</accession>
<feature type="transmembrane region" description="Helical" evidence="2">
    <location>
        <begin position="187"/>
        <end position="210"/>
    </location>
</feature>
<feature type="transmembrane region" description="Helical" evidence="2">
    <location>
        <begin position="281"/>
        <end position="297"/>
    </location>
</feature>